<dbReference type="RefSeq" id="WP_179720793.1">
    <property type="nucleotide sequence ID" value="NZ_JACBZT010000001.1"/>
</dbReference>
<dbReference type="InterPro" id="IPR029058">
    <property type="entry name" value="AB_hydrolase_fold"/>
</dbReference>
<dbReference type="PANTHER" id="PTHR43433">
    <property type="entry name" value="HYDROLASE, ALPHA/BETA FOLD FAMILY PROTEIN"/>
    <property type="match status" value="1"/>
</dbReference>
<accession>A0A853CMA5</accession>
<dbReference type="PANTHER" id="PTHR43433:SF5">
    <property type="entry name" value="AB HYDROLASE-1 DOMAIN-CONTAINING PROTEIN"/>
    <property type="match status" value="1"/>
</dbReference>
<dbReference type="PRINTS" id="PR00111">
    <property type="entry name" value="ABHYDROLASE"/>
</dbReference>
<evidence type="ECO:0000259" key="1">
    <source>
        <dbReference type="Pfam" id="PF12697"/>
    </source>
</evidence>
<evidence type="ECO:0000313" key="2">
    <source>
        <dbReference type="EMBL" id="NYJ08311.1"/>
    </source>
</evidence>
<gene>
    <name evidence="2" type="ORF">GGQ55_004589</name>
</gene>
<comment type="caution">
    <text evidence="2">The sequence shown here is derived from an EMBL/GenBank/DDBJ whole genome shotgun (WGS) entry which is preliminary data.</text>
</comment>
<dbReference type="EMBL" id="JACBZT010000001">
    <property type="protein sequence ID" value="NYJ08311.1"/>
    <property type="molecule type" value="Genomic_DNA"/>
</dbReference>
<name>A0A853CMA5_9ACTN</name>
<dbReference type="AlphaFoldDB" id="A0A853CMA5"/>
<dbReference type="InterPro" id="IPR050471">
    <property type="entry name" value="AB_hydrolase"/>
</dbReference>
<keyword evidence="3" id="KW-1185">Reference proteome</keyword>
<organism evidence="2 3">
    <name type="scientific">Petropleomorpha daqingensis</name>
    <dbReference type="NCBI Taxonomy" id="2026353"/>
    <lineage>
        <taxon>Bacteria</taxon>
        <taxon>Bacillati</taxon>
        <taxon>Actinomycetota</taxon>
        <taxon>Actinomycetes</taxon>
        <taxon>Geodermatophilales</taxon>
        <taxon>Geodermatophilaceae</taxon>
        <taxon>Petropleomorpha</taxon>
    </lineage>
</organism>
<dbReference type="Proteomes" id="UP000541969">
    <property type="component" value="Unassembled WGS sequence"/>
</dbReference>
<dbReference type="SUPFAM" id="SSF53474">
    <property type="entry name" value="alpha/beta-Hydrolases"/>
    <property type="match status" value="1"/>
</dbReference>
<protein>
    <submittedName>
        <fullName evidence="2">Pimeloyl-ACP methyl ester carboxylesterase</fullName>
    </submittedName>
</protein>
<reference evidence="2 3" key="1">
    <citation type="submission" date="2020-07" db="EMBL/GenBank/DDBJ databases">
        <title>Sequencing the genomes of 1000 actinobacteria strains.</title>
        <authorList>
            <person name="Klenk H.-P."/>
        </authorList>
    </citation>
    <scope>NUCLEOTIDE SEQUENCE [LARGE SCALE GENOMIC DNA]</scope>
    <source>
        <strain evidence="2 3">DSM 104001</strain>
    </source>
</reference>
<dbReference type="InterPro" id="IPR000073">
    <property type="entry name" value="AB_hydrolase_1"/>
</dbReference>
<feature type="domain" description="AB hydrolase-1" evidence="1">
    <location>
        <begin position="22"/>
        <end position="269"/>
    </location>
</feature>
<proteinExistence type="predicted"/>
<dbReference type="Gene3D" id="3.40.50.1820">
    <property type="entry name" value="alpha/beta hydrolase"/>
    <property type="match status" value="1"/>
</dbReference>
<dbReference type="GO" id="GO:0003824">
    <property type="term" value="F:catalytic activity"/>
    <property type="evidence" value="ECO:0007669"/>
    <property type="project" value="UniProtKB-ARBA"/>
</dbReference>
<sequence length="275" mass="29244">MSDVRSLGGLEVEVVAGRTEPVLAIHGVSSNRRLWNWLRAEAPELSLIAPDLRGRGGSVGVGGPSSVARHAEDMVAVLDALDLESVSVCGMSMGGFVAVALATAHPDRVRDLVLVDGGFPMSVHEGVTEDGVRAAFTAQASRVGRTFTDVDEYADFVLPGMPLLDRDDPLLRDYLVHDLADGRVRLDPGILVADATDTILGPSSWRQLDRPTRLVYAEWSTGEGSAPAYPPDRVAQLAAELPALQATELVEGVDHAASIMTRRGAAVVAEHLRTL</sequence>
<dbReference type="Pfam" id="PF12697">
    <property type="entry name" value="Abhydrolase_6"/>
    <property type="match status" value="1"/>
</dbReference>
<evidence type="ECO:0000313" key="3">
    <source>
        <dbReference type="Proteomes" id="UP000541969"/>
    </source>
</evidence>